<keyword evidence="6" id="KW-0255">Endonuclease</keyword>
<evidence type="ECO:0000256" key="2">
    <source>
        <dbReference type="ARBA" id="ARBA00022801"/>
    </source>
</evidence>
<evidence type="ECO:0000256" key="3">
    <source>
        <dbReference type="ARBA" id="ARBA00022806"/>
    </source>
</evidence>
<dbReference type="InterPro" id="IPR003615">
    <property type="entry name" value="HNH_nuc"/>
</dbReference>
<keyword evidence="3" id="KW-0347">Helicase</keyword>
<dbReference type="InterPro" id="IPR002711">
    <property type="entry name" value="HNH"/>
</dbReference>
<name>A0ABW1E8T0_9BACT</name>
<gene>
    <name evidence="6" type="ORF">ACFPT7_00290</name>
</gene>
<feature type="domain" description="HNH" evidence="5">
    <location>
        <begin position="103"/>
        <end position="138"/>
    </location>
</feature>
<protein>
    <submittedName>
        <fullName evidence="6">HNH endonuclease</fullName>
    </submittedName>
</protein>
<keyword evidence="4" id="KW-0067">ATP-binding</keyword>
<evidence type="ECO:0000256" key="4">
    <source>
        <dbReference type="ARBA" id="ARBA00022840"/>
    </source>
</evidence>
<keyword evidence="2" id="KW-0378">Hydrolase</keyword>
<evidence type="ECO:0000259" key="5">
    <source>
        <dbReference type="Pfam" id="PF01844"/>
    </source>
</evidence>
<comment type="caution">
    <text evidence="6">The sequence shown here is derived from an EMBL/GenBank/DDBJ whole genome shotgun (WGS) entry which is preliminary data.</text>
</comment>
<reference evidence="7" key="1">
    <citation type="journal article" date="2019" name="Int. J. Syst. Evol. Microbiol.">
        <title>The Global Catalogue of Microorganisms (GCM) 10K type strain sequencing project: providing services to taxonomists for standard genome sequencing and annotation.</title>
        <authorList>
            <consortium name="The Broad Institute Genomics Platform"/>
            <consortium name="The Broad Institute Genome Sequencing Center for Infectious Disease"/>
            <person name="Wu L."/>
            <person name="Ma J."/>
        </authorList>
    </citation>
    <scope>NUCLEOTIDE SEQUENCE [LARGE SCALE GENOMIC DNA]</scope>
    <source>
        <strain evidence="7">JCM 4087</strain>
    </source>
</reference>
<dbReference type="GO" id="GO:0004519">
    <property type="term" value="F:endonuclease activity"/>
    <property type="evidence" value="ECO:0007669"/>
    <property type="project" value="UniProtKB-KW"/>
</dbReference>
<dbReference type="Gene3D" id="1.10.30.50">
    <property type="match status" value="1"/>
</dbReference>
<accession>A0ABW1E8T0</accession>
<evidence type="ECO:0000256" key="1">
    <source>
        <dbReference type="ARBA" id="ARBA00022741"/>
    </source>
</evidence>
<keyword evidence="1" id="KW-0547">Nucleotide-binding</keyword>
<dbReference type="RefSeq" id="WP_263335272.1">
    <property type="nucleotide sequence ID" value="NZ_JAGSYH010000002.1"/>
</dbReference>
<dbReference type="Proteomes" id="UP001596091">
    <property type="component" value="Unassembled WGS sequence"/>
</dbReference>
<dbReference type="PANTHER" id="PTHR45766:SF3">
    <property type="entry name" value="DNA ANNEALING HELICASE AND ENDONUCLEASE ZRANB3"/>
    <property type="match status" value="1"/>
</dbReference>
<dbReference type="CDD" id="cd00085">
    <property type="entry name" value="HNHc"/>
    <property type="match status" value="1"/>
</dbReference>
<sequence length="160" mass="18262">MSGGWVDRKSIPRGPNGRGLCRWCSLEVPRGRYTFCSEYCVHEWKLRTQPAYLREQVFLRDRGRCAACHIDTLAAARRLRASRGGNRKALLAHWGLKTRVRRTLWDADHILPVAEGGGECDLGNIRTLCLRCHREATKQLRLRIRSAAVKALLDRQQPSS</sequence>
<keyword evidence="7" id="KW-1185">Reference proteome</keyword>
<organism evidence="6 7">
    <name type="scientific">Acidicapsa dinghuensis</name>
    <dbReference type="NCBI Taxonomy" id="2218256"/>
    <lineage>
        <taxon>Bacteria</taxon>
        <taxon>Pseudomonadati</taxon>
        <taxon>Acidobacteriota</taxon>
        <taxon>Terriglobia</taxon>
        <taxon>Terriglobales</taxon>
        <taxon>Acidobacteriaceae</taxon>
        <taxon>Acidicapsa</taxon>
    </lineage>
</organism>
<evidence type="ECO:0000313" key="7">
    <source>
        <dbReference type="Proteomes" id="UP001596091"/>
    </source>
</evidence>
<evidence type="ECO:0000313" key="6">
    <source>
        <dbReference type="EMBL" id="MFC5860722.1"/>
    </source>
</evidence>
<keyword evidence="6" id="KW-0540">Nuclease</keyword>
<dbReference type="EMBL" id="JBHSPH010000001">
    <property type="protein sequence ID" value="MFC5860722.1"/>
    <property type="molecule type" value="Genomic_DNA"/>
</dbReference>
<dbReference type="Pfam" id="PF01844">
    <property type="entry name" value="HNH"/>
    <property type="match status" value="1"/>
</dbReference>
<dbReference type="PANTHER" id="PTHR45766">
    <property type="entry name" value="DNA ANNEALING HELICASE AND ENDONUCLEASE ZRANB3 FAMILY MEMBER"/>
    <property type="match status" value="1"/>
</dbReference>
<proteinExistence type="predicted"/>